<dbReference type="Proteomes" id="UP001160483">
    <property type="component" value="Unassembled WGS sequence"/>
</dbReference>
<name>A0AAU9KJB8_9STRA</name>
<sequence length="144" mass="16314">MVGQDAVLGMDFMVLAGMQLDLADGTLCLLDEVRVQLGGRRTLQDNRVSDVKLGRYVQIPAGGYEKVLFKRSVLHQWNLWVTGKSIVSVGSQRYAEWLNLVYESTTDQMDYQEDLTEKDEGPLVEVPQYSTPSGILQQQRYLLQ</sequence>
<comment type="caution">
    <text evidence="1">The sequence shown here is derived from an EMBL/GenBank/DDBJ whole genome shotgun (WGS) entry which is preliminary data.</text>
</comment>
<evidence type="ECO:0000313" key="2">
    <source>
        <dbReference type="Proteomes" id="UP001160483"/>
    </source>
</evidence>
<organism evidence="1 2">
    <name type="scientific">Peronospora belbahrii</name>
    <dbReference type="NCBI Taxonomy" id="622444"/>
    <lineage>
        <taxon>Eukaryota</taxon>
        <taxon>Sar</taxon>
        <taxon>Stramenopiles</taxon>
        <taxon>Oomycota</taxon>
        <taxon>Peronosporomycetes</taxon>
        <taxon>Peronosporales</taxon>
        <taxon>Peronosporaceae</taxon>
        <taxon>Peronospora</taxon>
    </lineage>
</organism>
<evidence type="ECO:0000313" key="1">
    <source>
        <dbReference type="EMBL" id="CAH0474367.1"/>
    </source>
</evidence>
<reference evidence="1" key="1">
    <citation type="submission" date="2021-11" db="EMBL/GenBank/DDBJ databases">
        <authorList>
            <person name="Islam A."/>
            <person name="Islam S."/>
            <person name="Flora M.S."/>
            <person name="Rahman M."/>
            <person name="Ziaur R.M."/>
            <person name="Epstein J.H."/>
            <person name="Hassan M."/>
            <person name="Klassen M."/>
            <person name="Woodard K."/>
            <person name="Webb A."/>
            <person name="Webby R.J."/>
            <person name="El Zowalaty M.E."/>
        </authorList>
    </citation>
    <scope>NUCLEOTIDE SEQUENCE</scope>
    <source>
        <strain evidence="1">Pbs3</strain>
    </source>
</reference>
<proteinExistence type="predicted"/>
<dbReference type="AlphaFoldDB" id="A0AAU9KJB8"/>
<protein>
    <submittedName>
        <fullName evidence="1">Uncharacterized protein</fullName>
    </submittedName>
</protein>
<gene>
    <name evidence="1" type="ORF">PBS003_LOCUS1223</name>
</gene>
<dbReference type="EMBL" id="CAKKTJ010000104">
    <property type="protein sequence ID" value="CAH0474367.1"/>
    <property type="molecule type" value="Genomic_DNA"/>
</dbReference>
<accession>A0AAU9KJB8</accession>